<evidence type="ECO:0000259" key="1">
    <source>
        <dbReference type="SMART" id="SM00382"/>
    </source>
</evidence>
<comment type="caution">
    <text evidence="2">The sequence shown here is derived from an EMBL/GenBank/DDBJ whole genome shotgun (WGS) entry which is preliminary data.</text>
</comment>
<dbReference type="SMART" id="SM00382">
    <property type="entry name" value="AAA"/>
    <property type="match status" value="1"/>
</dbReference>
<dbReference type="InterPro" id="IPR041682">
    <property type="entry name" value="AAA_14"/>
</dbReference>
<dbReference type="Proteomes" id="UP001240250">
    <property type="component" value="Unassembled WGS sequence"/>
</dbReference>
<dbReference type="InterPro" id="IPR003593">
    <property type="entry name" value="AAA+_ATPase"/>
</dbReference>
<evidence type="ECO:0000313" key="2">
    <source>
        <dbReference type="EMBL" id="MDQ0425919.1"/>
    </source>
</evidence>
<gene>
    <name evidence="2" type="ORF">JO380_002300</name>
</gene>
<sequence length="341" mass="36277">MRNNELAQVLRATNPWWSRRRRASWVLDDPELTTRDAHEWPLATATARAVLADLAAGPRPGTVTLVVGPRGVGKTTAVKDVVAHLVADPAVDPRRVVLVPVEHLDEDDRPRRMGGVDVAAVLRLPTRTGAPACDGARVLVVDEVGTVPRWPAAVAEACRRGHQVLATTSVLDPADLAALRAATPCGAVQVLHLRPATFAELVTADPAADAAGVRAAFLRHGGLPRAIAEHRDLGDVGPAFVERVAAGLHHDVCRGEERCPLDRLLAAVCATTDRFVEPAALATTLGLTTCEVGVLLERLEHAHALDPRRGLVDPLLHRLPSLLAPDRHTAPSDAHIAAFSS</sequence>
<dbReference type="SUPFAM" id="SSF52540">
    <property type="entry name" value="P-loop containing nucleoside triphosphate hydrolases"/>
    <property type="match status" value="1"/>
</dbReference>
<keyword evidence="3" id="KW-1185">Reference proteome</keyword>
<organism evidence="2 3">
    <name type="scientific">Cellulomonas iranensis</name>
    <dbReference type="NCBI Taxonomy" id="76862"/>
    <lineage>
        <taxon>Bacteria</taxon>
        <taxon>Bacillati</taxon>
        <taxon>Actinomycetota</taxon>
        <taxon>Actinomycetes</taxon>
        <taxon>Micrococcales</taxon>
        <taxon>Cellulomonadaceae</taxon>
        <taxon>Cellulomonas</taxon>
    </lineage>
</organism>
<evidence type="ECO:0000313" key="3">
    <source>
        <dbReference type="Proteomes" id="UP001240250"/>
    </source>
</evidence>
<dbReference type="EMBL" id="JAUSVM010000001">
    <property type="protein sequence ID" value="MDQ0425919.1"/>
    <property type="molecule type" value="Genomic_DNA"/>
</dbReference>
<dbReference type="Gene3D" id="3.40.50.300">
    <property type="entry name" value="P-loop containing nucleotide triphosphate hydrolases"/>
    <property type="match status" value="1"/>
</dbReference>
<accession>A0ABU0GLV4</accession>
<reference evidence="2 3" key="1">
    <citation type="submission" date="2023-07" db="EMBL/GenBank/DDBJ databases">
        <title>Sequencing the genomes of 1000 actinobacteria strains.</title>
        <authorList>
            <person name="Klenk H.-P."/>
        </authorList>
    </citation>
    <scope>NUCLEOTIDE SEQUENCE [LARGE SCALE GENOMIC DNA]</scope>
    <source>
        <strain evidence="2 3">DSM 14785</strain>
    </source>
</reference>
<dbReference type="Pfam" id="PF13173">
    <property type="entry name" value="AAA_14"/>
    <property type="match status" value="1"/>
</dbReference>
<dbReference type="RefSeq" id="WP_070319073.1">
    <property type="nucleotide sequence ID" value="NZ_JAUSVM010000001.1"/>
</dbReference>
<dbReference type="InterPro" id="IPR027417">
    <property type="entry name" value="P-loop_NTPase"/>
</dbReference>
<proteinExistence type="predicted"/>
<name>A0ABU0GLV4_9CELL</name>
<protein>
    <submittedName>
        <fullName evidence="2">AAA+ superfamily ATPase</fullName>
    </submittedName>
</protein>
<feature type="domain" description="AAA+ ATPase" evidence="1">
    <location>
        <begin position="60"/>
        <end position="191"/>
    </location>
</feature>